<accession>A0A2P5W276</accession>
<dbReference type="InterPro" id="IPR021109">
    <property type="entry name" value="Peptidase_aspartic_dom_sf"/>
</dbReference>
<evidence type="ECO:0000313" key="2">
    <source>
        <dbReference type="EMBL" id="PPR85171.1"/>
    </source>
</evidence>
<dbReference type="Proteomes" id="UP000239757">
    <property type="component" value="Unassembled WGS sequence"/>
</dbReference>
<protein>
    <submittedName>
        <fullName evidence="2">Uncharacterized protein</fullName>
    </submittedName>
</protein>
<dbReference type="PANTHER" id="PTHR33067:SF9">
    <property type="entry name" value="RNA-DIRECTED DNA POLYMERASE"/>
    <property type="match status" value="1"/>
</dbReference>
<dbReference type="PANTHER" id="PTHR33067">
    <property type="entry name" value="RNA-DIRECTED DNA POLYMERASE-RELATED"/>
    <property type="match status" value="1"/>
</dbReference>
<reference evidence="2 3" key="1">
    <citation type="submission" date="2015-01" db="EMBL/GenBank/DDBJ databases">
        <title>Genome of allotetraploid Gossypium barbadense reveals genomic plasticity and fiber elongation in cotton evolution.</title>
        <authorList>
            <person name="Chen X."/>
            <person name="Liu X."/>
            <person name="Zhao B."/>
            <person name="Zheng H."/>
            <person name="Hu Y."/>
            <person name="Lu G."/>
            <person name="Yang C."/>
            <person name="Chen J."/>
            <person name="Shan C."/>
            <person name="Zhang L."/>
            <person name="Zhou Y."/>
            <person name="Wang L."/>
            <person name="Guo W."/>
            <person name="Bai Y."/>
            <person name="Ruan J."/>
            <person name="Shangguan X."/>
            <person name="Mao Y."/>
            <person name="Jiang J."/>
            <person name="Zhu Y."/>
            <person name="Lei J."/>
            <person name="Kang H."/>
            <person name="Chen S."/>
            <person name="He X."/>
            <person name="Wang R."/>
            <person name="Wang Y."/>
            <person name="Chen J."/>
            <person name="Wang L."/>
            <person name="Yu S."/>
            <person name="Wang B."/>
            <person name="Wei J."/>
            <person name="Song S."/>
            <person name="Lu X."/>
            <person name="Gao Z."/>
            <person name="Gu W."/>
            <person name="Deng X."/>
            <person name="Ma D."/>
            <person name="Wang S."/>
            <person name="Liang W."/>
            <person name="Fang L."/>
            <person name="Cai C."/>
            <person name="Zhu X."/>
            <person name="Zhou B."/>
            <person name="Zhang Y."/>
            <person name="Chen Z."/>
            <person name="Xu S."/>
            <person name="Zhu R."/>
            <person name="Wang S."/>
            <person name="Zhang T."/>
            <person name="Zhao G."/>
        </authorList>
    </citation>
    <scope>NUCLEOTIDE SEQUENCE [LARGE SCALE GENOMIC DNA]</scope>
    <source>
        <strain evidence="3">cv. Xinhai21</strain>
        <tissue evidence="2">Leaf</tissue>
    </source>
</reference>
<sequence length="507" mass="56510">MQYNASEGGTRNSEYPPYGHKMENEQFNYMGFQQPPYQQDKKPNLEEMLTKFISMYLPSNTESNPREQLNAITIQDEEGLVELEPEPRQGIVVSKGKGEVDHSEQKLMPNAVKFLKKLLENKQKLDEASHVELNVVCSAILQNKLANKLKYPGSFTIPCLIGSLNVKNALADLGASINVMPYKMFKQLGELTLRVGDDSVTLQARNPINTDHVVQPSLQETRLKSTHEHCSKMRSVNSSHYHDHAKGRFSNPHGQAHGRALGRAHTTGGAHTLAHHLCSRLIKQHGRAPIHTGVGEANEVGHGSATRPCAPTRPKDTDIMSNHGKKTVVPALKKRKGAASSSGRYIDWAVLEQVQLAGVVRALLSTDPWELFFGIIKLTYLELTLELCLTFHFQTVMIEFDDPGTVQFCLGGLVIQLSVPEFGIALGLYTEEFMDDNELNTLHRHIHYSPLKCWSALVPDSTTYDPSRSKASALAPSLRYLHAILAYTLKGWRESTGIVNTHDAYFL</sequence>
<evidence type="ECO:0000313" key="3">
    <source>
        <dbReference type="Proteomes" id="UP000239757"/>
    </source>
</evidence>
<evidence type="ECO:0000256" key="1">
    <source>
        <dbReference type="SAM" id="MobiDB-lite"/>
    </source>
</evidence>
<dbReference type="EMBL" id="KZ669517">
    <property type="protein sequence ID" value="PPR85171.1"/>
    <property type="molecule type" value="Genomic_DNA"/>
</dbReference>
<dbReference type="OrthoDB" id="1937287at2759"/>
<name>A0A2P5W276_GOSBA</name>
<gene>
    <name evidence="2" type="ORF">GOBAR_AA35520</name>
</gene>
<organism evidence="2 3">
    <name type="scientific">Gossypium barbadense</name>
    <name type="common">Sea Island cotton</name>
    <name type="synonym">Hibiscus barbadensis</name>
    <dbReference type="NCBI Taxonomy" id="3634"/>
    <lineage>
        <taxon>Eukaryota</taxon>
        <taxon>Viridiplantae</taxon>
        <taxon>Streptophyta</taxon>
        <taxon>Embryophyta</taxon>
        <taxon>Tracheophyta</taxon>
        <taxon>Spermatophyta</taxon>
        <taxon>Magnoliopsida</taxon>
        <taxon>eudicotyledons</taxon>
        <taxon>Gunneridae</taxon>
        <taxon>Pentapetalae</taxon>
        <taxon>rosids</taxon>
        <taxon>malvids</taxon>
        <taxon>Malvales</taxon>
        <taxon>Malvaceae</taxon>
        <taxon>Malvoideae</taxon>
        <taxon>Gossypium</taxon>
    </lineage>
</organism>
<dbReference type="Gene3D" id="2.40.70.10">
    <property type="entry name" value="Acid Proteases"/>
    <property type="match status" value="1"/>
</dbReference>
<feature type="region of interest" description="Disordered" evidence="1">
    <location>
        <begin position="294"/>
        <end position="322"/>
    </location>
</feature>
<proteinExistence type="predicted"/>
<dbReference type="AlphaFoldDB" id="A0A2P5W276"/>